<evidence type="ECO:0000313" key="5">
    <source>
        <dbReference type="Proteomes" id="UP000012174"/>
    </source>
</evidence>
<dbReference type="Gene3D" id="3.30.2300.10">
    <property type="entry name" value="THUMP superfamily"/>
    <property type="match status" value="1"/>
</dbReference>
<dbReference type="GO" id="GO:0006400">
    <property type="term" value="P:tRNA modification"/>
    <property type="evidence" value="ECO:0007669"/>
    <property type="project" value="InterPro"/>
</dbReference>
<name>M7SVY9_EUTLA</name>
<dbReference type="PANTHER" id="PTHR13452:SF10">
    <property type="entry name" value="THUMP DOMAIN-CONTAINING PROTEIN 1"/>
    <property type="match status" value="1"/>
</dbReference>
<dbReference type="InterPro" id="IPR004114">
    <property type="entry name" value="THUMP_dom"/>
</dbReference>
<feature type="compositionally biased region" description="Low complexity" evidence="2">
    <location>
        <begin position="214"/>
        <end position="224"/>
    </location>
</feature>
<proteinExistence type="predicted"/>
<dbReference type="Pfam" id="PF02926">
    <property type="entry name" value="THUMP"/>
    <property type="match status" value="1"/>
</dbReference>
<dbReference type="OMA" id="MNEKACV"/>
<dbReference type="AlphaFoldDB" id="M7SVY9"/>
<feature type="region of interest" description="Disordered" evidence="2">
    <location>
        <begin position="1"/>
        <end position="33"/>
    </location>
</feature>
<organism evidence="4 5">
    <name type="scientific">Eutypa lata (strain UCR-EL1)</name>
    <name type="common">Grapevine dieback disease fungus</name>
    <name type="synonym">Eutypa armeniacae</name>
    <dbReference type="NCBI Taxonomy" id="1287681"/>
    <lineage>
        <taxon>Eukaryota</taxon>
        <taxon>Fungi</taxon>
        <taxon>Dikarya</taxon>
        <taxon>Ascomycota</taxon>
        <taxon>Pezizomycotina</taxon>
        <taxon>Sordariomycetes</taxon>
        <taxon>Xylariomycetidae</taxon>
        <taxon>Xylariales</taxon>
        <taxon>Diatrypaceae</taxon>
        <taxon>Eutypa</taxon>
    </lineage>
</organism>
<feature type="region of interest" description="Disordered" evidence="2">
    <location>
        <begin position="205"/>
        <end position="224"/>
    </location>
</feature>
<dbReference type="GO" id="GO:0003723">
    <property type="term" value="F:RNA binding"/>
    <property type="evidence" value="ECO:0007669"/>
    <property type="project" value="UniProtKB-UniRule"/>
</dbReference>
<dbReference type="eggNOG" id="KOG3943">
    <property type="taxonomic scope" value="Eukaryota"/>
</dbReference>
<keyword evidence="1" id="KW-0694">RNA-binding</keyword>
<gene>
    <name evidence="4" type="ORF">UCREL1_2187</name>
</gene>
<dbReference type="KEGG" id="ela:UCREL1_2187"/>
<evidence type="ECO:0000256" key="1">
    <source>
        <dbReference type="PROSITE-ProRule" id="PRU00529"/>
    </source>
</evidence>
<dbReference type="HOGENOM" id="CLU_039352_2_0_1"/>
<feature type="region of interest" description="Disordered" evidence="2">
    <location>
        <begin position="82"/>
        <end position="102"/>
    </location>
</feature>
<sequence>MESSKRKQPPTGGPSGPSVKKRQGGSEGRWQTPYQKVKLEAHKGKYIEVGDVGIWVTCIRGKERQAAAEFTDICNEYGEKLYGIKPPEEDDPASDEEDGGDIESSIKKELDGMKSSEKPKKDLTFEPVRKLGIDCLFFMRTKQPVDPRQLVEAICQDAKNCTDRKQRRTRFINRLTPVALIGKATENGVEEVAKKVLAEHFQLTGTEEEEEAEVPPTQQQQQELEASSYAIRPTIRAHSTLKRDDVIKKVASLIAPRHKVNLSAPDKVVLIDIFQTFCGMSVVGSDWDTMKRFNIYELYEAALKRPSNPSAEPKA</sequence>
<protein>
    <submittedName>
        <fullName evidence="4">Putative thump domain containing protein</fullName>
    </submittedName>
</protein>
<dbReference type="STRING" id="1287681.M7SVY9"/>
<reference evidence="5" key="1">
    <citation type="journal article" date="2013" name="Genome Announc.">
        <title>Draft genome sequence of the grapevine dieback fungus Eutypa lata UCR-EL1.</title>
        <authorList>
            <person name="Blanco-Ulate B."/>
            <person name="Rolshausen P.E."/>
            <person name="Cantu D."/>
        </authorList>
    </citation>
    <scope>NUCLEOTIDE SEQUENCE [LARGE SCALE GENOMIC DNA]</scope>
    <source>
        <strain evidence="5">UCR-EL1</strain>
    </source>
</reference>
<evidence type="ECO:0000259" key="3">
    <source>
        <dbReference type="PROSITE" id="PS51165"/>
    </source>
</evidence>
<dbReference type="EMBL" id="KB705786">
    <property type="protein sequence ID" value="EMR70774.1"/>
    <property type="molecule type" value="Genomic_DNA"/>
</dbReference>
<dbReference type="InterPro" id="IPR040183">
    <property type="entry name" value="THUMPD1-like"/>
</dbReference>
<dbReference type="PROSITE" id="PS51165">
    <property type="entry name" value="THUMP"/>
    <property type="match status" value="1"/>
</dbReference>
<dbReference type="Proteomes" id="UP000012174">
    <property type="component" value="Unassembled WGS sequence"/>
</dbReference>
<evidence type="ECO:0000313" key="4">
    <source>
        <dbReference type="EMBL" id="EMR70774.1"/>
    </source>
</evidence>
<dbReference type="PANTHER" id="PTHR13452">
    <property type="entry name" value="THUMP DOMAIN CONTAINING PROTEIN 1-RELATED"/>
    <property type="match status" value="1"/>
</dbReference>
<dbReference type="CDD" id="cd11717">
    <property type="entry name" value="THUMP_THUMPD1_like"/>
    <property type="match status" value="1"/>
</dbReference>
<dbReference type="SUPFAM" id="SSF143437">
    <property type="entry name" value="THUMP domain-like"/>
    <property type="match status" value="1"/>
</dbReference>
<keyword evidence="5" id="KW-1185">Reference proteome</keyword>
<dbReference type="OrthoDB" id="367221at2759"/>
<feature type="compositionally biased region" description="Acidic residues" evidence="2">
    <location>
        <begin position="88"/>
        <end position="101"/>
    </location>
</feature>
<feature type="domain" description="THUMP" evidence="3">
    <location>
        <begin position="160"/>
        <end position="284"/>
    </location>
</feature>
<accession>M7SVY9</accession>
<evidence type="ECO:0000256" key="2">
    <source>
        <dbReference type="SAM" id="MobiDB-lite"/>
    </source>
</evidence>